<dbReference type="EMBL" id="JACDTY010000025">
    <property type="protein sequence ID" value="MBA1144601.1"/>
    <property type="molecule type" value="Genomic_DNA"/>
</dbReference>
<accession>A0A838BFD3</accession>
<dbReference type="AlphaFoldDB" id="A0A838BFD3"/>
<evidence type="ECO:0000313" key="3">
    <source>
        <dbReference type="Proteomes" id="UP000558284"/>
    </source>
</evidence>
<protein>
    <submittedName>
        <fullName evidence="2">Uncharacterized protein</fullName>
    </submittedName>
</protein>
<gene>
    <name evidence="2" type="ORF">H0241_30835</name>
</gene>
<feature type="compositionally biased region" description="Polar residues" evidence="1">
    <location>
        <begin position="1"/>
        <end position="16"/>
    </location>
</feature>
<organism evidence="2 3">
    <name type="scientific">Mesorhizobium neociceri</name>
    <dbReference type="NCBI Taxonomy" id="1307853"/>
    <lineage>
        <taxon>Bacteria</taxon>
        <taxon>Pseudomonadati</taxon>
        <taxon>Pseudomonadota</taxon>
        <taxon>Alphaproteobacteria</taxon>
        <taxon>Hyphomicrobiales</taxon>
        <taxon>Phyllobacteriaceae</taxon>
        <taxon>Mesorhizobium</taxon>
    </lineage>
</organism>
<feature type="region of interest" description="Disordered" evidence="1">
    <location>
        <begin position="1"/>
        <end position="81"/>
    </location>
</feature>
<evidence type="ECO:0000313" key="2">
    <source>
        <dbReference type="EMBL" id="MBA1144601.1"/>
    </source>
</evidence>
<keyword evidence="3" id="KW-1185">Reference proteome</keyword>
<reference evidence="2 3" key="1">
    <citation type="submission" date="2020-07" db="EMBL/GenBank/DDBJ databases">
        <title>Definition of the novel symbiovar canariense within Mesorhizobium novociceri, a new species of genus Mesorhizobium nodulating Cicer canariense in the Caldera de Taburiente National Park (La Palma, Canary Islands).</title>
        <authorList>
            <person name="Leon-Barrios M."/>
            <person name="Perez-Yepez J."/>
            <person name="Flores-Felix J.D."/>
            <person name="Ramirez-Baena M.H."/>
            <person name="Pulido-Suarez L."/>
            <person name="Igual J.M."/>
            <person name="Velazquez E."/>
            <person name="Peix A."/>
        </authorList>
    </citation>
    <scope>NUCLEOTIDE SEQUENCE [LARGE SCALE GENOMIC DNA]</scope>
    <source>
        <strain evidence="2 3">CCANP35</strain>
    </source>
</reference>
<sequence>MVSAIGNQHRQATETQPKPAKTEPGEGFAPGKSADSVGHRAKAMVAESGDTDPGAQGRAASTIARMDITVLTPPSEEPPLE</sequence>
<dbReference type="Proteomes" id="UP000558284">
    <property type="component" value="Unassembled WGS sequence"/>
</dbReference>
<dbReference type="RefSeq" id="WP_181061539.1">
    <property type="nucleotide sequence ID" value="NZ_JACDTY010000025.1"/>
</dbReference>
<name>A0A838BFD3_9HYPH</name>
<comment type="caution">
    <text evidence="2">The sequence shown here is derived from an EMBL/GenBank/DDBJ whole genome shotgun (WGS) entry which is preliminary data.</text>
</comment>
<evidence type="ECO:0000256" key="1">
    <source>
        <dbReference type="SAM" id="MobiDB-lite"/>
    </source>
</evidence>
<proteinExistence type="predicted"/>